<feature type="region of interest" description="Disordered" evidence="1">
    <location>
        <begin position="370"/>
        <end position="389"/>
    </location>
</feature>
<keyword evidence="3" id="KW-1185">Reference proteome</keyword>
<evidence type="ECO:0000256" key="1">
    <source>
        <dbReference type="SAM" id="MobiDB-lite"/>
    </source>
</evidence>
<dbReference type="PANTHER" id="PTHR34682:SF1">
    <property type="entry name" value="PROTEIN METABOLIC NETWORK MODULATOR 1"/>
    <property type="match status" value="1"/>
</dbReference>
<feature type="compositionally biased region" description="Basic residues" evidence="1">
    <location>
        <begin position="19"/>
        <end position="28"/>
    </location>
</feature>
<name>A0AAN9LG03_PHACN</name>
<reference evidence="2 3" key="1">
    <citation type="submission" date="2024-01" db="EMBL/GenBank/DDBJ databases">
        <title>The genomes of 5 underutilized Papilionoideae crops provide insights into root nodulation and disease resistanc.</title>
        <authorList>
            <person name="Jiang F."/>
        </authorList>
    </citation>
    <scope>NUCLEOTIDE SEQUENCE [LARGE SCALE GENOMIC DNA]</scope>
    <source>
        <strain evidence="2">JINMINGXINNONG_FW02</strain>
        <tissue evidence="2">Leaves</tissue>
    </source>
</reference>
<dbReference type="PANTHER" id="PTHR34682">
    <property type="entry name" value="AT HOOK MOTIF-CONTAINING PROTEIN"/>
    <property type="match status" value="1"/>
</dbReference>
<feature type="region of interest" description="Disordered" evidence="1">
    <location>
        <begin position="326"/>
        <end position="349"/>
    </location>
</feature>
<feature type="region of interest" description="Disordered" evidence="1">
    <location>
        <begin position="404"/>
        <end position="443"/>
    </location>
</feature>
<dbReference type="EMBL" id="JAYMYR010000011">
    <property type="protein sequence ID" value="KAK7333519.1"/>
    <property type="molecule type" value="Genomic_DNA"/>
</dbReference>
<dbReference type="Proteomes" id="UP001374584">
    <property type="component" value="Unassembled WGS sequence"/>
</dbReference>
<sequence>MDQQNQNNTPDGSGDVPLKRKRGRPRKYPKPDSEESSYILLTQNKRPNPVRAEQTPVPPGFEAVNGSQQLQRGQENHSNNMMVGQLVSGVIEAVFDAGYLLSVRVGDSDTTLRGLVFKPGRYVPISPENDVAPSVPMIQRNEVPFPSRATQFQTPLPKERNEQSVNVHRVEPLAMNGSPSVPQIPRGAVSSSNMVASSGKSVPSVPGQIIHQLPRGNVVPVLLQPNNFANGVPVSNQPSQAKTQVSLGSGVISAKEIPVDGNPSLVSHTQTSQNLLSTGMQSESAPPLNQSSSNVVNEDEAKSMRMPGMPFEHLVTEVVKRIQDPSDAVDTETDNCKSGGNTVEKDPSGTCEDKVNDIDQPILIKPLQAVQSCPQESSTSAPKPSEYTETGRVTELFQVLQHDNTENQASTAAELESGNKLDEVRNLGTGLEDGGTIQSTKPF</sequence>
<protein>
    <recommendedName>
        <fullName evidence="4">AT hook motif-containing protein</fullName>
    </recommendedName>
</protein>
<dbReference type="InterPro" id="IPR045881">
    <property type="entry name" value="MNM1-like"/>
</dbReference>
<evidence type="ECO:0000313" key="2">
    <source>
        <dbReference type="EMBL" id="KAK7333519.1"/>
    </source>
</evidence>
<feature type="compositionally biased region" description="Polar residues" evidence="1">
    <location>
        <begin position="370"/>
        <end position="382"/>
    </location>
</feature>
<comment type="caution">
    <text evidence="2">The sequence shown here is derived from an EMBL/GenBank/DDBJ whole genome shotgun (WGS) entry which is preliminary data.</text>
</comment>
<feature type="region of interest" description="Disordered" evidence="1">
    <location>
        <begin position="1"/>
        <end position="61"/>
    </location>
</feature>
<feature type="compositionally biased region" description="Polar residues" evidence="1">
    <location>
        <begin position="1"/>
        <end position="11"/>
    </location>
</feature>
<evidence type="ECO:0008006" key="4">
    <source>
        <dbReference type="Google" id="ProtNLM"/>
    </source>
</evidence>
<organism evidence="2 3">
    <name type="scientific">Phaseolus coccineus</name>
    <name type="common">Scarlet runner bean</name>
    <name type="synonym">Phaseolus multiflorus</name>
    <dbReference type="NCBI Taxonomy" id="3886"/>
    <lineage>
        <taxon>Eukaryota</taxon>
        <taxon>Viridiplantae</taxon>
        <taxon>Streptophyta</taxon>
        <taxon>Embryophyta</taxon>
        <taxon>Tracheophyta</taxon>
        <taxon>Spermatophyta</taxon>
        <taxon>Magnoliopsida</taxon>
        <taxon>eudicotyledons</taxon>
        <taxon>Gunneridae</taxon>
        <taxon>Pentapetalae</taxon>
        <taxon>rosids</taxon>
        <taxon>fabids</taxon>
        <taxon>Fabales</taxon>
        <taxon>Fabaceae</taxon>
        <taxon>Papilionoideae</taxon>
        <taxon>50 kb inversion clade</taxon>
        <taxon>NPAAA clade</taxon>
        <taxon>indigoferoid/millettioid clade</taxon>
        <taxon>Phaseoleae</taxon>
        <taxon>Phaseolus</taxon>
    </lineage>
</organism>
<gene>
    <name evidence="2" type="ORF">VNO80_30294</name>
</gene>
<proteinExistence type="predicted"/>
<evidence type="ECO:0000313" key="3">
    <source>
        <dbReference type="Proteomes" id="UP001374584"/>
    </source>
</evidence>
<accession>A0AAN9LG03</accession>
<dbReference type="AlphaFoldDB" id="A0AAN9LG03"/>